<dbReference type="Proteomes" id="UP001557465">
    <property type="component" value="Unassembled WGS sequence"/>
</dbReference>
<accession>A0ABV3TNC8</accession>
<dbReference type="EMBL" id="JBFRYC010000009">
    <property type="protein sequence ID" value="MEX1662785.1"/>
    <property type="molecule type" value="Genomic_DNA"/>
</dbReference>
<dbReference type="RefSeq" id="WP_368392478.1">
    <property type="nucleotide sequence ID" value="NZ_JBFRYC010000009.1"/>
</dbReference>
<feature type="signal peptide" evidence="2">
    <location>
        <begin position="1"/>
        <end position="23"/>
    </location>
</feature>
<evidence type="ECO:0000313" key="3">
    <source>
        <dbReference type="EMBL" id="MEX1662785.1"/>
    </source>
</evidence>
<feature type="region of interest" description="Disordered" evidence="1">
    <location>
        <begin position="26"/>
        <end position="46"/>
    </location>
</feature>
<reference evidence="3 4" key="1">
    <citation type="journal article" date="2011" name="Int. J. Syst. Evol. Microbiol.">
        <title>Zhongshania antarctica gen. nov., sp. nov. and Zhongshania guokunii sp. nov., gammaproteobacteria respectively isolated from coastal attached (fast) ice and surface seawater of the Antarctic.</title>
        <authorList>
            <person name="Li H.J."/>
            <person name="Zhang X.Y."/>
            <person name="Chen C.X."/>
            <person name="Zhang Y.J."/>
            <person name="Gao Z.M."/>
            <person name="Yu Y."/>
            <person name="Chen X.L."/>
            <person name="Chen B."/>
            <person name="Zhang Y.Z."/>
        </authorList>
    </citation>
    <scope>NUCLEOTIDE SEQUENCE [LARGE SCALE GENOMIC DNA]</scope>
    <source>
        <strain evidence="3 4">15-R06ZXC-3</strain>
    </source>
</reference>
<evidence type="ECO:0000313" key="4">
    <source>
        <dbReference type="Proteomes" id="UP001557465"/>
    </source>
</evidence>
<feature type="chain" id="PRO_5045689896" evidence="2">
    <location>
        <begin position="24"/>
        <end position="109"/>
    </location>
</feature>
<evidence type="ECO:0000256" key="2">
    <source>
        <dbReference type="SAM" id="SignalP"/>
    </source>
</evidence>
<evidence type="ECO:0000256" key="1">
    <source>
        <dbReference type="SAM" id="MobiDB-lite"/>
    </source>
</evidence>
<name>A0ABV3TNC8_9RHOB</name>
<gene>
    <name evidence="3" type="ORF">AB4874_14185</name>
</gene>
<protein>
    <submittedName>
        <fullName evidence="3">Uncharacterized protein</fullName>
    </submittedName>
</protein>
<proteinExistence type="predicted"/>
<comment type="caution">
    <text evidence="3">The sequence shown here is derived from an EMBL/GenBank/DDBJ whole genome shotgun (WGS) entry which is preliminary data.</text>
</comment>
<keyword evidence="4" id="KW-1185">Reference proteome</keyword>
<keyword evidence="2" id="KW-0732">Signal</keyword>
<sequence>MTKLTQVFAASALALVAASPVLAKNGQPGEMMASPSSGGQNGADPSYFMPADPHLSLFDQTRVQQITGKTADLSDLGYVKVAALENALVHPFNAPTRARLISQSLSSAI</sequence>
<organism evidence="3 4">
    <name type="scientific">Thioclava arctica</name>
    <dbReference type="NCBI Taxonomy" id="3238301"/>
    <lineage>
        <taxon>Bacteria</taxon>
        <taxon>Pseudomonadati</taxon>
        <taxon>Pseudomonadota</taxon>
        <taxon>Alphaproteobacteria</taxon>
        <taxon>Rhodobacterales</taxon>
        <taxon>Paracoccaceae</taxon>
        <taxon>Thioclava</taxon>
    </lineage>
</organism>